<dbReference type="Pfam" id="PF18962">
    <property type="entry name" value="Por_Secre_tail"/>
    <property type="match status" value="1"/>
</dbReference>
<name>A0A927B181_9BACT</name>
<dbReference type="SUPFAM" id="SSF48208">
    <property type="entry name" value="Six-hairpin glycosidases"/>
    <property type="match status" value="1"/>
</dbReference>
<feature type="domain" description="Ig-like" evidence="4">
    <location>
        <begin position="952"/>
        <end position="1047"/>
    </location>
</feature>
<dbReference type="SUPFAM" id="SSF49785">
    <property type="entry name" value="Galactose-binding domain-like"/>
    <property type="match status" value="2"/>
</dbReference>
<evidence type="ECO:0000313" key="6">
    <source>
        <dbReference type="Proteomes" id="UP000653797"/>
    </source>
</evidence>
<proteinExistence type="inferred from homology"/>
<dbReference type="InterPro" id="IPR008928">
    <property type="entry name" value="6-hairpin_glycosidase_sf"/>
</dbReference>
<dbReference type="GO" id="GO:0008810">
    <property type="term" value="F:cellulase activity"/>
    <property type="evidence" value="ECO:0007669"/>
    <property type="project" value="InterPro"/>
</dbReference>
<dbReference type="InterPro" id="IPR008979">
    <property type="entry name" value="Galactose-bd-like_sf"/>
</dbReference>
<evidence type="ECO:0000259" key="4">
    <source>
        <dbReference type="PROSITE" id="PS50835"/>
    </source>
</evidence>
<accession>A0A927B181</accession>
<dbReference type="Gene3D" id="1.50.10.10">
    <property type="match status" value="1"/>
</dbReference>
<protein>
    <submittedName>
        <fullName evidence="5">Glycoside hydrolase family 9 protein</fullName>
    </submittedName>
</protein>
<organism evidence="5 6">
    <name type="scientific">Spirosoma validum</name>
    <dbReference type="NCBI Taxonomy" id="2771355"/>
    <lineage>
        <taxon>Bacteria</taxon>
        <taxon>Pseudomonadati</taxon>
        <taxon>Bacteroidota</taxon>
        <taxon>Cytophagia</taxon>
        <taxon>Cytophagales</taxon>
        <taxon>Cytophagaceae</taxon>
        <taxon>Spirosoma</taxon>
    </lineage>
</organism>
<dbReference type="PROSITE" id="PS50835">
    <property type="entry name" value="IG_LIKE"/>
    <property type="match status" value="1"/>
</dbReference>
<dbReference type="InterPro" id="IPR003599">
    <property type="entry name" value="Ig_sub"/>
</dbReference>
<evidence type="ECO:0000256" key="3">
    <source>
        <dbReference type="ARBA" id="ARBA00023326"/>
    </source>
</evidence>
<dbReference type="SUPFAM" id="SSF81296">
    <property type="entry name" value="E set domains"/>
    <property type="match status" value="1"/>
</dbReference>
<evidence type="ECO:0000256" key="1">
    <source>
        <dbReference type="ARBA" id="ARBA00007072"/>
    </source>
</evidence>
<dbReference type="Proteomes" id="UP000653797">
    <property type="component" value="Unassembled WGS sequence"/>
</dbReference>
<evidence type="ECO:0000256" key="2">
    <source>
        <dbReference type="ARBA" id="ARBA00023277"/>
    </source>
</evidence>
<dbReference type="InterPro" id="IPR004197">
    <property type="entry name" value="Cellulase_Ig-like"/>
</dbReference>
<reference evidence="5" key="1">
    <citation type="submission" date="2020-09" db="EMBL/GenBank/DDBJ databases">
        <authorList>
            <person name="Kim M.K."/>
        </authorList>
    </citation>
    <scope>NUCLEOTIDE SEQUENCE</scope>
    <source>
        <strain evidence="5">BT704</strain>
    </source>
</reference>
<dbReference type="InterPro" id="IPR012341">
    <property type="entry name" value="6hp_glycosidase-like_sf"/>
</dbReference>
<dbReference type="EMBL" id="JACXAA010000003">
    <property type="protein sequence ID" value="MBD2753392.1"/>
    <property type="molecule type" value="Genomic_DNA"/>
</dbReference>
<dbReference type="InterPro" id="IPR001701">
    <property type="entry name" value="Glyco_hydro_9"/>
</dbReference>
<dbReference type="Pfam" id="PF00759">
    <property type="entry name" value="Glyco_hydro_9"/>
    <property type="match status" value="1"/>
</dbReference>
<sequence length="1359" mass="145227">MKKTKRFFRVDVGYYLRCLLAGWLSLSPAWSQSISKQIIVDQFGWRLSAKKVVVFANPVTGQNAGTPYTPGGQFQVRRTADNAVVYTGSVVPWNGGTKHDDSGDKAWHGDFSSVTTAGTYHIFDPANNLRSYDFEVRDDIYAAALKASTRTFYYQRSGTSIPAQYGGNWTHGPAHMQDANALLYNGAAQAGTQRNVTGGWYDAGDYNKYIPFLNATLWNLMVGYELRPSAFTDNTNIPESGNGVPDMLDELKWELDWMLRMQATNGGVHNRVTVTNYENGTDDPATDTQPRYYTPVTTWATATFAAIMAHAARIYSAYPGQYPAYATTLRTAAETAWTYLETNPNMLPASGKDGASTAAADAGSDANDDKRRRVAAAAELFSTTGTTKYKSFFEANYNNVNATSENGFHPFSAGYLDASLCWELNRAYYVYAKANGATSSVVSAIKDKFKSSMDWPIEANYTQKADPYLGFMWTGHYSWGSNLQKALWALIPILAVDLNVNPSKNTLYKEIAEEYLHYFHGRNPLAWMYLSNMGSRGANAGAENSVDEFYHSWFRDGSAKYDGAGSQFGPAPGYLTGGPNVYYSGTSAPPKGQPAMKSYRNWNTSYPEPSWEITEPAIYNQAGYTFLVAYFTTPSDTPPPTTLTVSSNSPICAGQPLNLVSNGAPTGATYQWSGPNGFASTLANPTLPNATMAASGTYLLVVTNASEGSKSATIAVTVNALPMSSALSNSPVMAGQPLNLTAADAGSGATYRWSGPNGYSSTGQTVAIPGATATASGTYTLTVGLNGCTSTATTVVSVTGTVPGGNSRIIYDDALQTGWADWSWSATRNYNATSPIHDGTKSLAVQNTAGWGALYLHSDAPISLSAYPYLKFWVHGGTSGTQRMQVVINSSGSYTFSATANQWTLITVPFSVFNNPATLRDIYIQDVTNQVQPTYYLDQIQLASNPGTKPPPAVTVSASANSPICAGQTLTLSATAANASSGATYQWSGPNGFTASTVNPTLPNATTLASGTYVLTVVSNGASYTANTSVTVKPLPMASASSSSPITTGQTLNLVAASAGSGATYQWSGPNNFASGNQNPSVVNVTTAAVGTYTLAVGLNGCSGMATTSVSVTSGTPDPQPGGLLIYDDALKAGWADWSWSITRNFNNTSPVKIGSKSLALQYTANWGGLFLHASTPVALSPYTHLQFWVHGGSAAGKRFDVTFNSSSKAYTVQPTVNTWTLITIPITTLGSPATLSDLYFQDTGGTINSPYYVDNLQLVNLSSGRLAAEYADSKPDVQIFPNPVSGRQGVIRLTFHHFAVNESVRIKVVNPDGRSIQQQTLTLITPEQSIPVNGLSTGTYLLTIQGQSGNFTKRLIVE</sequence>
<gene>
    <name evidence="5" type="ORF">IC230_10865</name>
</gene>
<dbReference type="InterPro" id="IPR007110">
    <property type="entry name" value="Ig-like_dom"/>
</dbReference>
<keyword evidence="3" id="KW-0624">Polysaccharide degradation</keyword>
<keyword evidence="6" id="KW-1185">Reference proteome</keyword>
<dbReference type="InterPro" id="IPR014756">
    <property type="entry name" value="Ig_E-set"/>
</dbReference>
<dbReference type="CDD" id="cd02850">
    <property type="entry name" value="E_set_Cellulase_N"/>
    <property type="match status" value="1"/>
</dbReference>
<dbReference type="InterPro" id="IPR026444">
    <property type="entry name" value="Secre_tail"/>
</dbReference>
<comment type="caution">
    <text evidence="5">The sequence shown here is derived from an EMBL/GenBank/DDBJ whole genome shotgun (WGS) entry which is preliminary data.</text>
</comment>
<dbReference type="RefSeq" id="WP_191039010.1">
    <property type="nucleotide sequence ID" value="NZ_JACXAA010000003.1"/>
</dbReference>
<dbReference type="Gene3D" id="2.60.40.10">
    <property type="entry name" value="Immunoglobulins"/>
    <property type="match status" value="5"/>
</dbReference>
<dbReference type="InterPro" id="IPR013783">
    <property type="entry name" value="Ig-like_fold"/>
</dbReference>
<dbReference type="Pfam" id="PF02927">
    <property type="entry name" value="CelD_N"/>
    <property type="match status" value="1"/>
</dbReference>
<dbReference type="GO" id="GO:0000272">
    <property type="term" value="P:polysaccharide catabolic process"/>
    <property type="evidence" value="ECO:0007669"/>
    <property type="project" value="UniProtKB-KW"/>
</dbReference>
<dbReference type="SMART" id="SM00409">
    <property type="entry name" value="IG"/>
    <property type="match status" value="4"/>
</dbReference>
<dbReference type="NCBIfam" id="TIGR04183">
    <property type="entry name" value="Por_Secre_tail"/>
    <property type="match status" value="1"/>
</dbReference>
<dbReference type="Gene3D" id="2.60.120.430">
    <property type="entry name" value="Galactose-binding lectin"/>
    <property type="match status" value="2"/>
</dbReference>
<keyword evidence="5" id="KW-0378">Hydrolase</keyword>
<keyword evidence="2" id="KW-0119">Carbohydrate metabolism</keyword>
<evidence type="ECO:0000313" key="5">
    <source>
        <dbReference type="EMBL" id="MBD2753392.1"/>
    </source>
</evidence>
<comment type="similarity">
    <text evidence="1">Belongs to the glycosyl hydrolase 9 (cellulase E) family.</text>
</comment>